<sequence length="333" mass="37368">MIQQMILAAMLAYSNLNGTNEPNKPIDVVFAGDTMMDGSVKRAIQRKGPDFPFRNVKSEVSKADLAIANLETSVTNASRKDNVQLFNFKSDAASLAGIKHAGFDLVSVANNHVLDYRQPGLFDTFRNLNSYGIPYVGAGKNEQEAYSARTFLVNGNVIKIAAFSRFLPSGNWFARNDHAGVAEAYETSRMMQAIRREQVGADYLIVYIHWGVEKNNRPEAWQRAMARQMIDAGADAIVGSHPHVLQGFEIYKGKPIAYSIGNFLFPDYVRNRKAETGLLHLKLAQGQIRMSFSPYYILNNQIVKRGGNYDKSQLKYLEKLSYGVKIRNREIVK</sequence>
<dbReference type="Pfam" id="PF09587">
    <property type="entry name" value="PGA_cap"/>
    <property type="match status" value="1"/>
</dbReference>
<name>A0ABV1KXU9_9BACL</name>
<evidence type="ECO:0000259" key="2">
    <source>
        <dbReference type="SMART" id="SM00854"/>
    </source>
</evidence>
<dbReference type="PANTHER" id="PTHR33393:SF13">
    <property type="entry name" value="PGA BIOSYNTHESIS PROTEIN CAPA"/>
    <property type="match status" value="1"/>
</dbReference>
<comment type="caution">
    <text evidence="3">The sequence shown here is derived from an EMBL/GenBank/DDBJ whole genome shotgun (WGS) entry which is preliminary data.</text>
</comment>
<keyword evidence="3" id="KW-0378">Hydrolase</keyword>
<dbReference type="InterPro" id="IPR052169">
    <property type="entry name" value="CW_Biosynth-Accessory"/>
</dbReference>
<accession>A0ABV1KXU9</accession>
<dbReference type="GO" id="GO:0016787">
    <property type="term" value="F:hydrolase activity"/>
    <property type="evidence" value="ECO:0007669"/>
    <property type="project" value="UniProtKB-KW"/>
</dbReference>
<proteinExistence type="inferred from homology"/>
<dbReference type="EC" id="3.1.-.-" evidence="3"/>
<feature type="domain" description="Capsule synthesis protein CapA" evidence="2">
    <location>
        <begin position="27"/>
        <end position="267"/>
    </location>
</feature>
<organism evidence="3 4">
    <name type="scientific">Cohnella silvisoli</name>
    <dbReference type="NCBI Taxonomy" id="2873699"/>
    <lineage>
        <taxon>Bacteria</taxon>
        <taxon>Bacillati</taxon>
        <taxon>Bacillota</taxon>
        <taxon>Bacilli</taxon>
        <taxon>Bacillales</taxon>
        <taxon>Paenibacillaceae</taxon>
        <taxon>Cohnella</taxon>
    </lineage>
</organism>
<dbReference type="CDD" id="cd07381">
    <property type="entry name" value="MPP_CapA"/>
    <property type="match status" value="1"/>
</dbReference>
<dbReference type="PANTHER" id="PTHR33393">
    <property type="entry name" value="POLYGLUTAMINE SYNTHESIS ACCESSORY PROTEIN RV0574C-RELATED"/>
    <property type="match status" value="1"/>
</dbReference>
<keyword evidence="4" id="KW-1185">Reference proteome</keyword>
<dbReference type="EMBL" id="JASKHM010000013">
    <property type="protein sequence ID" value="MEQ4484939.1"/>
    <property type="molecule type" value="Genomic_DNA"/>
</dbReference>
<protein>
    <submittedName>
        <fullName evidence="3">CapA family protein</fullName>
        <ecNumber evidence="3">3.1.-.-</ecNumber>
    </submittedName>
</protein>
<evidence type="ECO:0000313" key="4">
    <source>
        <dbReference type="Proteomes" id="UP001493487"/>
    </source>
</evidence>
<reference evidence="3 4" key="1">
    <citation type="journal article" date="2023" name="Genome Announc.">
        <title>Pan-Genome Analyses of the Genus Cohnella and Proposal of the Novel Species Cohnella silvisoli sp. nov., Isolated from Forest Soil.</title>
        <authorList>
            <person name="Wang C."/>
            <person name="Mao L."/>
            <person name="Bao G."/>
            <person name="Zhu H."/>
        </authorList>
    </citation>
    <scope>NUCLEOTIDE SEQUENCE [LARGE SCALE GENOMIC DNA]</scope>
    <source>
        <strain evidence="3 4">NL03-T5-1</strain>
    </source>
</reference>
<dbReference type="RefSeq" id="WP_232184854.1">
    <property type="nucleotide sequence ID" value="NZ_JAIOAP010000003.1"/>
</dbReference>
<dbReference type="SUPFAM" id="SSF56300">
    <property type="entry name" value="Metallo-dependent phosphatases"/>
    <property type="match status" value="1"/>
</dbReference>
<evidence type="ECO:0000313" key="3">
    <source>
        <dbReference type="EMBL" id="MEQ4484939.1"/>
    </source>
</evidence>
<comment type="similarity">
    <text evidence="1">Belongs to the CapA family.</text>
</comment>
<gene>
    <name evidence="3" type="ORF">QJS35_21355</name>
</gene>
<dbReference type="Proteomes" id="UP001493487">
    <property type="component" value="Unassembled WGS sequence"/>
</dbReference>
<dbReference type="InterPro" id="IPR029052">
    <property type="entry name" value="Metallo-depent_PP-like"/>
</dbReference>
<dbReference type="Gene3D" id="3.60.21.10">
    <property type="match status" value="1"/>
</dbReference>
<evidence type="ECO:0000256" key="1">
    <source>
        <dbReference type="ARBA" id="ARBA00005662"/>
    </source>
</evidence>
<dbReference type="SMART" id="SM00854">
    <property type="entry name" value="PGA_cap"/>
    <property type="match status" value="1"/>
</dbReference>
<dbReference type="InterPro" id="IPR019079">
    <property type="entry name" value="Capsule_synth_CapA"/>
</dbReference>